<dbReference type="PANTHER" id="PTHR22761">
    <property type="entry name" value="CHARGED MULTIVESICULAR BODY PROTEIN"/>
    <property type="match status" value="1"/>
</dbReference>
<evidence type="ECO:0000313" key="5">
    <source>
        <dbReference type="EMBL" id="CAG5113964.1"/>
    </source>
</evidence>
<gene>
    <name evidence="5" type="ORF">OKIOD_LOCUS16817</name>
</gene>
<evidence type="ECO:0000256" key="4">
    <source>
        <dbReference type="SAM" id="Coils"/>
    </source>
</evidence>
<evidence type="ECO:0000256" key="1">
    <source>
        <dbReference type="ARBA" id="ARBA00004177"/>
    </source>
</evidence>
<evidence type="ECO:0000256" key="3">
    <source>
        <dbReference type="ARBA" id="ARBA00022753"/>
    </source>
</evidence>
<sequence length="194" mass="21605">MNKLRETEDMLTKKSEFIESQIQDQLALAKKHGMKNKKLALKALKKKRLLEAQQDKIDGTLTTIEFQIEALANAATNAQILNNMKTAAEALKRAHGNKTADDVHEILDELEDANDLANEISDAISRPLGSAAYMCDEDELLAELEDLEQEELDEKMLDIPNNGLTLPDAPVIDPRTTAKDLAALKKWQEQAIAE</sequence>
<evidence type="ECO:0000256" key="2">
    <source>
        <dbReference type="ARBA" id="ARBA00006190"/>
    </source>
</evidence>
<evidence type="ECO:0000313" key="6">
    <source>
        <dbReference type="Proteomes" id="UP001158576"/>
    </source>
</evidence>
<keyword evidence="3" id="KW-0967">Endosome</keyword>
<keyword evidence="6" id="KW-1185">Reference proteome</keyword>
<organism evidence="5 6">
    <name type="scientific">Oikopleura dioica</name>
    <name type="common">Tunicate</name>
    <dbReference type="NCBI Taxonomy" id="34765"/>
    <lineage>
        <taxon>Eukaryota</taxon>
        <taxon>Metazoa</taxon>
        <taxon>Chordata</taxon>
        <taxon>Tunicata</taxon>
        <taxon>Appendicularia</taxon>
        <taxon>Copelata</taxon>
        <taxon>Oikopleuridae</taxon>
        <taxon>Oikopleura</taxon>
    </lineage>
</organism>
<dbReference type="PANTHER" id="PTHR22761:SF10">
    <property type="entry name" value="GH13992P"/>
    <property type="match status" value="1"/>
</dbReference>
<accession>A0ABN7T932</accession>
<dbReference type="InterPro" id="IPR005024">
    <property type="entry name" value="Snf7_fam"/>
</dbReference>
<dbReference type="Proteomes" id="UP001158576">
    <property type="component" value="Chromosome 2"/>
</dbReference>
<dbReference type="Pfam" id="PF03357">
    <property type="entry name" value="Snf7"/>
    <property type="match status" value="1"/>
</dbReference>
<proteinExistence type="inferred from homology"/>
<reference evidence="5 6" key="1">
    <citation type="submission" date="2021-04" db="EMBL/GenBank/DDBJ databases">
        <authorList>
            <person name="Bliznina A."/>
        </authorList>
    </citation>
    <scope>NUCLEOTIDE SEQUENCE [LARGE SCALE GENOMIC DNA]</scope>
</reference>
<name>A0ABN7T932_OIKDI</name>
<keyword evidence="4" id="KW-0175">Coiled coil</keyword>
<comment type="subcellular location">
    <subcellularLocation>
        <location evidence="1">Endosome</location>
    </subcellularLocation>
</comment>
<dbReference type="Gene3D" id="1.10.287.1060">
    <property type="entry name" value="ESAT-6-like"/>
    <property type="match status" value="1"/>
</dbReference>
<feature type="coiled-coil region" evidence="4">
    <location>
        <begin position="103"/>
        <end position="150"/>
    </location>
</feature>
<protein>
    <submittedName>
        <fullName evidence="5">Oidioi.mRNA.OKI2018_I69.chr2.g8052.t1.cds</fullName>
    </submittedName>
</protein>
<comment type="similarity">
    <text evidence="2">Belongs to the SNF7 family.</text>
</comment>
<dbReference type="Gene3D" id="6.10.250.1710">
    <property type="match status" value="1"/>
</dbReference>
<dbReference type="EMBL" id="OU015567">
    <property type="protein sequence ID" value="CAG5113964.1"/>
    <property type="molecule type" value="Genomic_DNA"/>
</dbReference>